<evidence type="ECO:0000313" key="3">
    <source>
        <dbReference type="Proteomes" id="UP001597497"/>
    </source>
</evidence>
<evidence type="ECO:0000256" key="1">
    <source>
        <dbReference type="SAM" id="Phobius"/>
    </source>
</evidence>
<proteinExistence type="predicted"/>
<dbReference type="EMBL" id="JBHUMM010000016">
    <property type="protein sequence ID" value="MFD2671842.1"/>
    <property type="molecule type" value="Genomic_DNA"/>
</dbReference>
<feature type="transmembrane region" description="Helical" evidence="1">
    <location>
        <begin position="21"/>
        <end position="43"/>
    </location>
</feature>
<name>A0ABW5RA51_9BACL</name>
<keyword evidence="3" id="KW-1185">Reference proteome</keyword>
<sequence>MAKRKLQKPVRSNQPESVNKKALYWTSGIFVGLAVILSILLILDL</sequence>
<gene>
    <name evidence="2" type="ORF">ACFSUC_09500</name>
</gene>
<dbReference type="Proteomes" id="UP001597497">
    <property type="component" value="Unassembled WGS sequence"/>
</dbReference>
<accession>A0ABW5RA51</accession>
<evidence type="ECO:0000313" key="2">
    <source>
        <dbReference type="EMBL" id="MFD2671842.1"/>
    </source>
</evidence>
<reference evidence="3" key="1">
    <citation type="journal article" date="2019" name="Int. J. Syst. Evol. Microbiol.">
        <title>The Global Catalogue of Microorganisms (GCM) 10K type strain sequencing project: providing services to taxonomists for standard genome sequencing and annotation.</title>
        <authorList>
            <consortium name="The Broad Institute Genomics Platform"/>
            <consortium name="The Broad Institute Genome Sequencing Center for Infectious Disease"/>
            <person name="Wu L."/>
            <person name="Ma J."/>
        </authorList>
    </citation>
    <scope>NUCLEOTIDE SEQUENCE [LARGE SCALE GENOMIC DNA]</scope>
    <source>
        <strain evidence="3">KCTC 33676</strain>
    </source>
</reference>
<keyword evidence="1" id="KW-1133">Transmembrane helix</keyword>
<keyword evidence="1" id="KW-0812">Transmembrane</keyword>
<protein>
    <submittedName>
        <fullName evidence="2">Uncharacterized protein</fullName>
    </submittedName>
</protein>
<keyword evidence="1" id="KW-0472">Membrane</keyword>
<comment type="caution">
    <text evidence="2">The sequence shown here is derived from an EMBL/GenBank/DDBJ whole genome shotgun (WGS) entry which is preliminary data.</text>
</comment>
<dbReference type="RefSeq" id="WP_379929317.1">
    <property type="nucleotide sequence ID" value="NZ_JBHUMM010000016.1"/>
</dbReference>
<organism evidence="2 3">
    <name type="scientific">Marinicrinis sediminis</name>
    <dbReference type="NCBI Taxonomy" id="1652465"/>
    <lineage>
        <taxon>Bacteria</taxon>
        <taxon>Bacillati</taxon>
        <taxon>Bacillota</taxon>
        <taxon>Bacilli</taxon>
        <taxon>Bacillales</taxon>
        <taxon>Paenibacillaceae</taxon>
    </lineage>
</organism>